<protein>
    <submittedName>
        <fullName evidence="2">Carboxymuconolactone decarboxylase</fullName>
    </submittedName>
</protein>
<dbReference type="InterPro" id="IPR003779">
    <property type="entry name" value="CMD-like"/>
</dbReference>
<dbReference type="Pfam" id="PF02627">
    <property type="entry name" value="CMD"/>
    <property type="match status" value="1"/>
</dbReference>
<dbReference type="PANTHER" id="PTHR35446:SF2">
    <property type="entry name" value="CARBOXYMUCONOLACTONE DECARBOXYLASE-LIKE DOMAIN-CONTAINING PROTEIN"/>
    <property type="match status" value="1"/>
</dbReference>
<dbReference type="Gene3D" id="1.20.1290.10">
    <property type="entry name" value="AhpD-like"/>
    <property type="match status" value="1"/>
</dbReference>
<dbReference type="NCBIfam" id="TIGR01926">
    <property type="entry name" value="peroxid_rel"/>
    <property type="match status" value="1"/>
</dbReference>
<evidence type="ECO:0000313" key="3">
    <source>
        <dbReference type="Proteomes" id="UP000619479"/>
    </source>
</evidence>
<dbReference type="NCBIfam" id="TIGR00778">
    <property type="entry name" value="ahpD_dom"/>
    <property type="match status" value="1"/>
</dbReference>
<dbReference type="InterPro" id="IPR004675">
    <property type="entry name" value="AhpD_core"/>
</dbReference>
<dbReference type="EMBL" id="BOMH01000001">
    <property type="protein sequence ID" value="GID62242.1"/>
    <property type="molecule type" value="Genomic_DNA"/>
</dbReference>
<reference evidence="2" key="1">
    <citation type="submission" date="2021-01" db="EMBL/GenBank/DDBJ databases">
        <title>Whole genome shotgun sequence of Actinoplanes cyaneus NBRC 14990.</title>
        <authorList>
            <person name="Komaki H."/>
            <person name="Tamura T."/>
        </authorList>
    </citation>
    <scope>NUCLEOTIDE SEQUENCE</scope>
    <source>
        <strain evidence="2">NBRC 14990</strain>
    </source>
</reference>
<dbReference type="InterPro" id="IPR010195">
    <property type="entry name" value="Uncharacterised_peroxidase-rel"/>
</dbReference>
<sequence>MAERPHRHACLPGDGYLDAMAYIDLGVDERALPGIQGLLKYRPETAAPLMALAETLLRGPNSLTPGERELIAAHVSALNECDFCRDSHAAAAAAQLPEGMALVEQVRADPSSAPVAAKLRALLRIAEAVRRDGRDVTESLVADARSVGATDPEIHDTVLIAAAFAMFNRYVDGLGTRTPDDPRAYELSAKRITTSGYQNRS</sequence>
<dbReference type="PANTHER" id="PTHR35446">
    <property type="entry name" value="SI:CH211-175M2.5"/>
    <property type="match status" value="1"/>
</dbReference>
<dbReference type="Proteomes" id="UP000619479">
    <property type="component" value="Unassembled WGS sequence"/>
</dbReference>
<dbReference type="InterPro" id="IPR029032">
    <property type="entry name" value="AhpD-like"/>
</dbReference>
<keyword evidence="3" id="KW-1185">Reference proteome</keyword>
<organism evidence="2 3">
    <name type="scientific">Actinoplanes cyaneus</name>
    <dbReference type="NCBI Taxonomy" id="52696"/>
    <lineage>
        <taxon>Bacteria</taxon>
        <taxon>Bacillati</taxon>
        <taxon>Actinomycetota</taxon>
        <taxon>Actinomycetes</taxon>
        <taxon>Micromonosporales</taxon>
        <taxon>Micromonosporaceae</taxon>
        <taxon>Actinoplanes</taxon>
    </lineage>
</organism>
<evidence type="ECO:0000259" key="1">
    <source>
        <dbReference type="Pfam" id="PF02627"/>
    </source>
</evidence>
<dbReference type="GO" id="GO:0051920">
    <property type="term" value="F:peroxiredoxin activity"/>
    <property type="evidence" value="ECO:0007669"/>
    <property type="project" value="InterPro"/>
</dbReference>
<comment type="caution">
    <text evidence="2">The sequence shown here is derived from an EMBL/GenBank/DDBJ whole genome shotgun (WGS) entry which is preliminary data.</text>
</comment>
<gene>
    <name evidence="2" type="ORF">Acy02nite_01230</name>
</gene>
<dbReference type="AlphaFoldDB" id="A0A919M1C5"/>
<name>A0A919M1C5_9ACTN</name>
<feature type="domain" description="Carboxymuconolactone decarboxylase-like" evidence="1">
    <location>
        <begin position="43"/>
        <end position="93"/>
    </location>
</feature>
<proteinExistence type="predicted"/>
<evidence type="ECO:0000313" key="2">
    <source>
        <dbReference type="EMBL" id="GID62242.1"/>
    </source>
</evidence>
<accession>A0A919M1C5</accession>
<dbReference type="SUPFAM" id="SSF69118">
    <property type="entry name" value="AhpD-like"/>
    <property type="match status" value="1"/>
</dbReference>